<protein>
    <submittedName>
        <fullName evidence="1">Uncharacterized protein</fullName>
    </submittedName>
</protein>
<dbReference type="Proteomes" id="UP000319700">
    <property type="component" value="Unassembled WGS sequence"/>
</dbReference>
<comment type="caution">
    <text evidence="1">The sequence shown here is derived from an EMBL/GenBank/DDBJ whole genome shotgun (WGS) entry which is preliminary data.</text>
</comment>
<sequence length="118" mass="13219">MELENIRQQLISELRYSSEIWDDILSDTNPGNYGVNDWDVEIDESQFYADVPNRTFTFKNATFSGSLIMGASKGDSSFDMSFSKTANGSGKFDFKDSQNVQIDGVVDVDVDMDIFGDD</sequence>
<keyword evidence="2" id="KW-1185">Reference proteome</keyword>
<gene>
    <name evidence="1" type="ORF">EAH81_27060</name>
</gene>
<dbReference type="EMBL" id="RCZH01000031">
    <property type="protein sequence ID" value="TPG31080.1"/>
    <property type="molecule type" value="Genomic_DNA"/>
</dbReference>
<evidence type="ECO:0000313" key="1">
    <source>
        <dbReference type="EMBL" id="TPG31080.1"/>
    </source>
</evidence>
<proteinExistence type="predicted"/>
<dbReference type="RefSeq" id="WP_140512012.1">
    <property type="nucleotide sequence ID" value="NZ_RCZH01000031.1"/>
</dbReference>
<reference evidence="1 2" key="1">
    <citation type="journal article" date="2019" name="Environ. Microbiol.">
        <title>Species interactions and distinct microbial communities in high Arctic permafrost affected cryosols are associated with the CH4 and CO2 gas fluxes.</title>
        <authorList>
            <person name="Altshuler I."/>
            <person name="Hamel J."/>
            <person name="Turney S."/>
            <person name="Magnuson E."/>
            <person name="Levesque R."/>
            <person name="Greer C."/>
            <person name="Whyte L.G."/>
        </authorList>
    </citation>
    <scope>NUCLEOTIDE SEQUENCE [LARGE SCALE GENOMIC DNA]</scope>
    <source>
        <strain evidence="1 2">42</strain>
    </source>
</reference>
<name>A0A502E3R9_9FLAO</name>
<organism evidence="1 2">
    <name type="scientific">Flavobacterium pectinovorum</name>
    <dbReference type="NCBI Taxonomy" id="29533"/>
    <lineage>
        <taxon>Bacteria</taxon>
        <taxon>Pseudomonadati</taxon>
        <taxon>Bacteroidota</taxon>
        <taxon>Flavobacteriia</taxon>
        <taxon>Flavobacteriales</taxon>
        <taxon>Flavobacteriaceae</taxon>
        <taxon>Flavobacterium</taxon>
    </lineage>
</organism>
<evidence type="ECO:0000313" key="2">
    <source>
        <dbReference type="Proteomes" id="UP000319700"/>
    </source>
</evidence>
<dbReference type="AlphaFoldDB" id="A0A502E3R9"/>
<dbReference type="OrthoDB" id="1451642at2"/>
<accession>A0A502E3R9</accession>